<dbReference type="Proteomes" id="UP001596023">
    <property type="component" value="Unassembled WGS sequence"/>
</dbReference>
<keyword evidence="2" id="KW-1185">Reference proteome</keyword>
<organism evidence="1 2">
    <name type="scientific">Dysgonomonas termitidis</name>
    <dbReference type="NCBI Taxonomy" id="1516126"/>
    <lineage>
        <taxon>Bacteria</taxon>
        <taxon>Pseudomonadati</taxon>
        <taxon>Bacteroidota</taxon>
        <taxon>Bacteroidia</taxon>
        <taxon>Bacteroidales</taxon>
        <taxon>Dysgonomonadaceae</taxon>
        <taxon>Dysgonomonas</taxon>
    </lineage>
</organism>
<protein>
    <submittedName>
        <fullName evidence="1">Uncharacterized protein</fullName>
    </submittedName>
</protein>
<dbReference type="RefSeq" id="WP_379994067.1">
    <property type="nucleotide sequence ID" value="NZ_JBHSGN010000034.1"/>
</dbReference>
<sequence length="79" mass="9346">MSVFSIIYSDFNEARLSLKEWFFCRKQAIRMDIAISLADMKQKGWNRQFIVMLMSLPAGDRLVSIHRDKFLEYQRAGLL</sequence>
<reference evidence="2" key="1">
    <citation type="journal article" date="2019" name="Int. J. Syst. Evol. Microbiol.">
        <title>The Global Catalogue of Microorganisms (GCM) 10K type strain sequencing project: providing services to taxonomists for standard genome sequencing and annotation.</title>
        <authorList>
            <consortium name="The Broad Institute Genomics Platform"/>
            <consortium name="The Broad Institute Genome Sequencing Center for Infectious Disease"/>
            <person name="Wu L."/>
            <person name="Ma J."/>
        </authorList>
    </citation>
    <scope>NUCLEOTIDE SEQUENCE [LARGE SCALE GENOMIC DNA]</scope>
    <source>
        <strain evidence="2">CCUG 66188</strain>
    </source>
</reference>
<name>A0ABV9KRQ6_9BACT</name>
<gene>
    <name evidence="1" type="ORF">ACFO6W_04025</name>
</gene>
<evidence type="ECO:0000313" key="1">
    <source>
        <dbReference type="EMBL" id="MFC4672855.1"/>
    </source>
</evidence>
<proteinExistence type="predicted"/>
<accession>A0ABV9KRQ6</accession>
<comment type="caution">
    <text evidence="1">The sequence shown here is derived from an EMBL/GenBank/DDBJ whole genome shotgun (WGS) entry which is preliminary data.</text>
</comment>
<feature type="non-terminal residue" evidence="1">
    <location>
        <position position="79"/>
    </location>
</feature>
<dbReference type="EMBL" id="JBHSGN010000034">
    <property type="protein sequence ID" value="MFC4672855.1"/>
    <property type="molecule type" value="Genomic_DNA"/>
</dbReference>
<evidence type="ECO:0000313" key="2">
    <source>
        <dbReference type="Proteomes" id="UP001596023"/>
    </source>
</evidence>